<keyword evidence="2" id="KW-0687">Ribonucleoprotein</keyword>
<feature type="transmembrane region" description="Helical" evidence="1">
    <location>
        <begin position="34"/>
        <end position="49"/>
    </location>
</feature>
<dbReference type="AlphaFoldDB" id="X7F3N5"/>
<evidence type="ECO:0000313" key="2">
    <source>
        <dbReference type="EMBL" id="ETX27420.1"/>
    </source>
</evidence>
<protein>
    <submittedName>
        <fullName evidence="2">50S ribosomal protein L35</fullName>
    </submittedName>
</protein>
<reference evidence="2 3" key="1">
    <citation type="submission" date="2014-01" db="EMBL/GenBank/DDBJ databases">
        <title>Roseivivax isoporae LMG 25204 Genome Sequencing.</title>
        <authorList>
            <person name="Lai Q."/>
            <person name="Li G."/>
            <person name="Shao Z."/>
        </authorList>
    </citation>
    <scope>NUCLEOTIDE SEQUENCE [LARGE SCALE GENOMIC DNA]</scope>
    <source>
        <strain evidence="2 3">LMG 25204</strain>
    </source>
</reference>
<dbReference type="OrthoDB" id="7875801at2"/>
<dbReference type="GO" id="GO:0005840">
    <property type="term" value="C:ribosome"/>
    <property type="evidence" value="ECO:0007669"/>
    <property type="project" value="UniProtKB-KW"/>
</dbReference>
<gene>
    <name evidence="2" type="ORF">RISW2_14000</name>
</gene>
<dbReference type="Proteomes" id="UP000023430">
    <property type="component" value="Unassembled WGS sequence"/>
</dbReference>
<evidence type="ECO:0000313" key="3">
    <source>
        <dbReference type="Proteomes" id="UP000023430"/>
    </source>
</evidence>
<keyword evidence="2" id="KW-0689">Ribosomal protein</keyword>
<organism evidence="2 3">
    <name type="scientific">Roseivivax isoporae LMG 25204</name>
    <dbReference type="NCBI Taxonomy" id="1449351"/>
    <lineage>
        <taxon>Bacteria</taxon>
        <taxon>Pseudomonadati</taxon>
        <taxon>Pseudomonadota</taxon>
        <taxon>Alphaproteobacteria</taxon>
        <taxon>Rhodobacterales</taxon>
        <taxon>Roseobacteraceae</taxon>
        <taxon>Roseivivax</taxon>
    </lineage>
</organism>
<proteinExistence type="predicted"/>
<name>X7F3N5_9RHOB</name>
<accession>X7F3N5</accession>
<keyword evidence="1" id="KW-0472">Membrane</keyword>
<dbReference type="RefSeq" id="WP_043773736.1">
    <property type="nucleotide sequence ID" value="NZ_JAME01000033.1"/>
</dbReference>
<keyword evidence="1" id="KW-0812">Transmembrane</keyword>
<keyword evidence="3" id="KW-1185">Reference proteome</keyword>
<evidence type="ECO:0000256" key="1">
    <source>
        <dbReference type="SAM" id="Phobius"/>
    </source>
</evidence>
<dbReference type="eggNOG" id="ENOG50331YQ">
    <property type="taxonomic scope" value="Bacteria"/>
</dbReference>
<dbReference type="EMBL" id="JAME01000033">
    <property type="protein sequence ID" value="ETX27420.1"/>
    <property type="molecule type" value="Genomic_DNA"/>
</dbReference>
<dbReference type="STRING" id="1449351.RISW2_14000"/>
<comment type="caution">
    <text evidence="2">The sequence shown here is derived from an EMBL/GenBank/DDBJ whole genome shotgun (WGS) entry which is preliminary data.</text>
</comment>
<sequence length="74" mass="7656">MNPDLSLTLGLVLAAVAIPSSVSAFSDGRTPRIPALAIVAAGLLVLYAVRTRPGGYALHDVPRAIYRTIALLTG</sequence>
<keyword evidence="1" id="KW-1133">Transmembrane helix</keyword>